<evidence type="ECO:0000256" key="6">
    <source>
        <dbReference type="ARBA" id="ARBA00061617"/>
    </source>
</evidence>
<gene>
    <name evidence="11" type="ORF">SAMN05421543_10973</name>
</gene>
<dbReference type="CDD" id="cd07124">
    <property type="entry name" value="ALDH_PutA-P5CDH-RocA"/>
    <property type="match status" value="1"/>
</dbReference>
<accession>A0A1I7JBB3</accession>
<evidence type="ECO:0000256" key="2">
    <source>
        <dbReference type="ARBA" id="ARBA00012884"/>
    </source>
</evidence>
<reference evidence="12" key="1">
    <citation type="submission" date="2016-10" db="EMBL/GenBank/DDBJ databases">
        <authorList>
            <person name="Varghese N."/>
        </authorList>
    </citation>
    <scope>NUCLEOTIDE SEQUENCE [LARGE SCALE GENOMIC DNA]</scope>
    <source>
        <strain evidence="12">DSM 17980</strain>
    </source>
</reference>
<evidence type="ECO:0000259" key="10">
    <source>
        <dbReference type="Pfam" id="PF00171"/>
    </source>
</evidence>
<dbReference type="NCBIfam" id="NF002852">
    <property type="entry name" value="PRK03137.1"/>
    <property type="match status" value="1"/>
</dbReference>
<evidence type="ECO:0000256" key="3">
    <source>
        <dbReference type="ARBA" id="ARBA00023002"/>
    </source>
</evidence>
<dbReference type="PANTHER" id="PTHR42862">
    <property type="entry name" value="DELTA-1-PYRROLINE-5-CARBOXYLATE DEHYDROGENASE 1, ISOFORM A-RELATED"/>
    <property type="match status" value="1"/>
</dbReference>
<feature type="domain" description="Aldehyde dehydrogenase" evidence="10">
    <location>
        <begin position="50"/>
        <end position="511"/>
    </location>
</feature>
<dbReference type="AlphaFoldDB" id="A0A1I7JBB3"/>
<dbReference type="FunFam" id="3.40.605.10:FF:000045">
    <property type="entry name" value="1-pyrroline-5-carboxylate dehydrogenase 1"/>
    <property type="match status" value="1"/>
</dbReference>
<dbReference type="InterPro" id="IPR029510">
    <property type="entry name" value="Ald_DH_CS_GLU"/>
</dbReference>
<evidence type="ECO:0000313" key="12">
    <source>
        <dbReference type="Proteomes" id="UP000183508"/>
    </source>
</evidence>
<evidence type="ECO:0000256" key="5">
    <source>
        <dbReference type="ARBA" id="ARBA00048142"/>
    </source>
</evidence>
<organism evidence="11 12">
    <name type="scientific">Alicyclobacillus macrosporangiidus</name>
    <dbReference type="NCBI Taxonomy" id="392015"/>
    <lineage>
        <taxon>Bacteria</taxon>
        <taxon>Bacillati</taxon>
        <taxon>Bacillota</taxon>
        <taxon>Bacilli</taxon>
        <taxon>Bacillales</taxon>
        <taxon>Alicyclobacillaceae</taxon>
        <taxon>Alicyclobacillus</taxon>
    </lineage>
</organism>
<dbReference type="PROSITE" id="PS00070">
    <property type="entry name" value="ALDEHYDE_DEHYDR_CYS"/>
    <property type="match status" value="1"/>
</dbReference>
<protein>
    <recommendedName>
        <fullName evidence="2 7">L-glutamate gamma-semialdehyde dehydrogenase</fullName>
        <ecNumber evidence="2 7">1.2.1.88</ecNumber>
    </recommendedName>
</protein>
<dbReference type="InterPro" id="IPR015590">
    <property type="entry name" value="Aldehyde_DH_dom"/>
</dbReference>
<keyword evidence="4" id="KW-0520">NAD</keyword>
<dbReference type="EC" id="1.2.1.88" evidence="2 7"/>
<dbReference type="InterPro" id="IPR016160">
    <property type="entry name" value="Ald_DH_CS_CYS"/>
</dbReference>
<evidence type="ECO:0000256" key="7">
    <source>
        <dbReference type="NCBIfam" id="TIGR01237"/>
    </source>
</evidence>
<comment type="catalytic activity">
    <reaction evidence="5">
        <text>L-glutamate 5-semialdehyde + NAD(+) + H2O = L-glutamate + NADH + 2 H(+)</text>
        <dbReference type="Rhea" id="RHEA:30235"/>
        <dbReference type="ChEBI" id="CHEBI:15377"/>
        <dbReference type="ChEBI" id="CHEBI:15378"/>
        <dbReference type="ChEBI" id="CHEBI:29985"/>
        <dbReference type="ChEBI" id="CHEBI:57540"/>
        <dbReference type="ChEBI" id="CHEBI:57945"/>
        <dbReference type="ChEBI" id="CHEBI:58066"/>
        <dbReference type="EC" id="1.2.1.88"/>
    </reaction>
</comment>
<dbReference type="OrthoDB" id="9758906at2"/>
<keyword evidence="12" id="KW-1185">Reference proteome</keyword>
<evidence type="ECO:0000256" key="4">
    <source>
        <dbReference type="ARBA" id="ARBA00023027"/>
    </source>
</evidence>
<dbReference type="InterPro" id="IPR005932">
    <property type="entry name" value="RocA"/>
</dbReference>
<keyword evidence="3 9" id="KW-0560">Oxidoreductase</keyword>
<dbReference type="GO" id="GO:0003842">
    <property type="term" value="F:L-glutamate gamma-semialdehyde dehydrogenase activity"/>
    <property type="evidence" value="ECO:0007669"/>
    <property type="project" value="UniProtKB-UniRule"/>
</dbReference>
<dbReference type="InterPro" id="IPR016161">
    <property type="entry name" value="Ald_DH/histidinol_DH"/>
</dbReference>
<dbReference type="SUPFAM" id="SSF53720">
    <property type="entry name" value="ALDH-like"/>
    <property type="match status" value="1"/>
</dbReference>
<dbReference type="GO" id="GO:0010133">
    <property type="term" value="P:L-proline catabolic process to L-glutamate"/>
    <property type="evidence" value="ECO:0007669"/>
    <property type="project" value="TreeGrafter"/>
</dbReference>
<evidence type="ECO:0000256" key="8">
    <source>
        <dbReference type="PROSITE-ProRule" id="PRU10007"/>
    </source>
</evidence>
<dbReference type="EMBL" id="FPBV01000009">
    <property type="protein sequence ID" value="SFU82480.1"/>
    <property type="molecule type" value="Genomic_DNA"/>
</dbReference>
<dbReference type="InterPro" id="IPR016162">
    <property type="entry name" value="Ald_DH_N"/>
</dbReference>
<comment type="pathway">
    <text evidence="1">Amino-acid degradation; L-proline degradation into L-glutamate; L-glutamate from L-proline: step 2/2.</text>
</comment>
<sequence>MVQPFVNEPLTDFSVPEQRAAFEQALAEVGAQLGRTYPLYIGGREVLTERRTASINPSQKDQVVGYVAKADQALAEEAMQSALAAFETWKRKSFAERARYLLKAAAIMRRRKHELSAWMCYEAGKTWPEADADTAEAIDFLEFYAREAIRLGEVHPLVRIPGEDNEQHYIPLGVGIIIPPWNFPLAILTGMTSAAVVTGNTVLLKPATPTPVIASKFVEVMRDAGIPAGVINFVPGSGAEIGDYLVDHPRTRFISFTGSKEVGIRIYERAAKVQPGQIWLKRVVAEMGGKDAIVVDREADLEDAARQIAASAFHFSGQKCSACSRAIIHQDVYDIVAERVVALAQSMRVGPAMDGASQVGPVIDESAYRKILEYIEVGKTEGKLLAGGGKAEGNGFFIQPTVFGDVDPHARIAQEEIFGPVVALIRAKDFEDAIRIANDTEFGLTGSVFSNNREHLEYARQEFHVGNLYFNRKCTGALVGVHPFGGFNMSGTDSKAGGRDYLLLFTQAKAVSEKL</sequence>
<dbReference type="InterPro" id="IPR050485">
    <property type="entry name" value="Proline_metab_enzyme"/>
</dbReference>
<proteinExistence type="inferred from homology"/>
<dbReference type="Gene3D" id="3.40.605.10">
    <property type="entry name" value="Aldehyde Dehydrogenase, Chain A, domain 1"/>
    <property type="match status" value="1"/>
</dbReference>
<evidence type="ECO:0000256" key="9">
    <source>
        <dbReference type="RuleBase" id="RU003345"/>
    </source>
</evidence>
<dbReference type="RefSeq" id="WP_074952136.1">
    <property type="nucleotide sequence ID" value="NZ_FPBV01000009.1"/>
</dbReference>
<dbReference type="STRING" id="392015.SAMN05421543_10973"/>
<dbReference type="Gene3D" id="3.40.309.10">
    <property type="entry name" value="Aldehyde Dehydrogenase, Chain A, domain 2"/>
    <property type="match status" value="1"/>
</dbReference>
<dbReference type="eggNOG" id="COG1012">
    <property type="taxonomic scope" value="Bacteria"/>
</dbReference>
<comment type="similarity">
    <text evidence="6">Belongs to the aldehyde dehydrogenase family. RocA subfamily.</text>
</comment>
<dbReference type="FunFam" id="3.40.309.10:FF:000005">
    <property type="entry name" value="1-pyrroline-5-carboxylate dehydrogenase 1"/>
    <property type="match status" value="1"/>
</dbReference>
<dbReference type="NCBIfam" id="TIGR01237">
    <property type="entry name" value="D1pyr5carbox2"/>
    <property type="match status" value="1"/>
</dbReference>
<evidence type="ECO:0000313" key="11">
    <source>
        <dbReference type="EMBL" id="SFU82480.1"/>
    </source>
</evidence>
<evidence type="ECO:0000256" key="1">
    <source>
        <dbReference type="ARBA" id="ARBA00004786"/>
    </source>
</evidence>
<dbReference type="PANTHER" id="PTHR42862:SF1">
    <property type="entry name" value="DELTA-1-PYRROLINE-5-CARBOXYLATE DEHYDROGENASE 2, ISOFORM A-RELATED"/>
    <property type="match status" value="1"/>
</dbReference>
<dbReference type="GO" id="GO:0009898">
    <property type="term" value="C:cytoplasmic side of plasma membrane"/>
    <property type="evidence" value="ECO:0007669"/>
    <property type="project" value="TreeGrafter"/>
</dbReference>
<dbReference type="PROSITE" id="PS00687">
    <property type="entry name" value="ALDEHYDE_DEHYDR_GLU"/>
    <property type="match status" value="1"/>
</dbReference>
<dbReference type="Proteomes" id="UP000183508">
    <property type="component" value="Unassembled WGS sequence"/>
</dbReference>
<dbReference type="Pfam" id="PF00171">
    <property type="entry name" value="Aldedh"/>
    <property type="match status" value="1"/>
</dbReference>
<name>A0A1I7JBB3_9BACL</name>
<dbReference type="GO" id="GO:0004657">
    <property type="term" value="F:proline dehydrogenase activity"/>
    <property type="evidence" value="ECO:0007669"/>
    <property type="project" value="UniProtKB-ARBA"/>
</dbReference>
<dbReference type="InterPro" id="IPR016163">
    <property type="entry name" value="Ald_DH_C"/>
</dbReference>
<feature type="active site" evidence="8">
    <location>
        <position position="286"/>
    </location>
</feature>